<organism evidence="6 7">
    <name type="scientific">Tribonema minus</name>
    <dbReference type="NCBI Taxonomy" id="303371"/>
    <lineage>
        <taxon>Eukaryota</taxon>
        <taxon>Sar</taxon>
        <taxon>Stramenopiles</taxon>
        <taxon>Ochrophyta</taxon>
        <taxon>PX clade</taxon>
        <taxon>Xanthophyceae</taxon>
        <taxon>Tribonematales</taxon>
        <taxon>Tribonemataceae</taxon>
        <taxon>Tribonema</taxon>
    </lineage>
</organism>
<dbReference type="EMBL" id="JAFCMP010000412">
    <property type="protein sequence ID" value="KAG5180159.1"/>
    <property type="molecule type" value="Genomic_DNA"/>
</dbReference>
<dbReference type="OrthoDB" id="185373at2759"/>
<dbReference type="PROSITE" id="PS51375">
    <property type="entry name" value="PPR"/>
    <property type="match status" value="5"/>
</dbReference>
<feature type="repeat" description="PPR" evidence="2">
    <location>
        <begin position="382"/>
        <end position="416"/>
    </location>
</feature>
<feature type="region of interest" description="Disordered" evidence="3">
    <location>
        <begin position="59"/>
        <end position="111"/>
    </location>
</feature>
<reference evidence="6" key="1">
    <citation type="submission" date="2021-02" db="EMBL/GenBank/DDBJ databases">
        <title>First Annotated Genome of the Yellow-green Alga Tribonema minus.</title>
        <authorList>
            <person name="Mahan K.M."/>
        </authorList>
    </citation>
    <scope>NUCLEOTIDE SEQUENCE</scope>
    <source>
        <strain evidence="6">UTEX B ZZ1240</strain>
    </source>
</reference>
<dbReference type="PANTHER" id="PTHR47447">
    <property type="entry name" value="OS03G0856100 PROTEIN"/>
    <property type="match status" value="1"/>
</dbReference>
<keyword evidence="1" id="KW-0677">Repeat</keyword>
<dbReference type="InterPro" id="IPR002885">
    <property type="entry name" value="PPR_rpt"/>
</dbReference>
<dbReference type="NCBIfam" id="TIGR00756">
    <property type="entry name" value="PPR"/>
    <property type="match status" value="1"/>
</dbReference>
<protein>
    <recommendedName>
        <fullName evidence="5">PROP1-like PPR domain-containing protein</fullName>
    </recommendedName>
</protein>
<feature type="repeat" description="PPR" evidence="2">
    <location>
        <begin position="490"/>
        <end position="524"/>
    </location>
</feature>
<evidence type="ECO:0000256" key="3">
    <source>
        <dbReference type="SAM" id="MobiDB-lite"/>
    </source>
</evidence>
<dbReference type="AlphaFoldDB" id="A0A836CC05"/>
<dbReference type="InterPro" id="IPR033443">
    <property type="entry name" value="PROP1-like_PPR_dom"/>
</dbReference>
<evidence type="ECO:0000256" key="1">
    <source>
        <dbReference type="ARBA" id="ARBA00022737"/>
    </source>
</evidence>
<evidence type="ECO:0000313" key="6">
    <source>
        <dbReference type="EMBL" id="KAG5180159.1"/>
    </source>
</evidence>
<evidence type="ECO:0000256" key="2">
    <source>
        <dbReference type="PROSITE-ProRule" id="PRU00708"/>
    </source>
</evidence>
<accession>A0A836CC05</accession>
<feature type="domain" description="PROP1-like PPR" evidence="5">
    <location>
        <begin position="128"/>
        <end position="240"/>
    </location>
</feature>
<feature type="repeat" description="PPR" evidence="2">
    <location>
        <begin position="152"/>
        <end position="186"/>
    </location>
</feature>
<keyword evidence="7" id="KW-1185">Reference proteome</keyword>
<comment type="caution">
    <text evidence="6">The sequence shown here is derived from an EMBL/GenBank/DDBJ whole genome shotgun (WGS) entry which is preliminary data.</text>
</comment>
<keyword evidence="4" id="KW-0732">Signal</keyword>
<dbReference type="Proteomes" id="UP000664859">
    <property type="component" value="Unassembled WGS sequence"/>
</dbReference>
<evidence type="ECO:0000256" key="4">
    <source>
        <dbReference type="SAM" id="SignalP"/>
    </source>
</evidence>
<name>A0A836CC05_9STRA</name>
<sequence length="617" mass="66537">MTARRRHQAPANLSFVLSTALLLHGCCVHAFTPKPQSRLARAHWQGRPVRMVAERPRFMSTTGPVPQSGSRATSSGPVEHPNSVPCSPWQGQGAQEMDRGSASDGTDLASDPSIQSMQAVRRAEIMQAAKAGEWDRTIEVLRSMVQEGVPRDTACYAGVIRACSTAGQPAEALDAFDEMRREGIPQDTRAYNIAIVGCIGQQTWPWAMELLEEMRAREVSADAATYTAVLKAVARGGRGDIAALLVEEAVQFGIKVPAAALTLALGACAASGQHTAALSILAVLEGTAPPAPVAGRGKGKGGGGKGGAGGWPDLESFRLVLEACVKAEEYGVAQEVFDRLKAAGHTPDEESFRWVMRALEGPDWEKALALQKEVRLAGLRLDTGMYNCIMRSLNRGFQYEETLRQLSEMRRDKAKPDAKTYTRMALACANHHPTPKWELALRHLSRADAAGVEITLSCLNWLVTACARAGQWREVDVLLARIDADAGGADSITYTSMIGACQALGDAARAQALLQNMKQKGLKMGDAVYGKGMAALQSGGRHDAALALYGDMKRARVRPSARTLHFALRSATHEGDWVIAKEIIGAMTRLGFMGQVEKERQDAVRTDNLVLLKLLRP</sequence>
<evidence type="ECO:0000313" key="7">
    <source>
        <dbReference type="Proteomes" id="UP000664859"/>
    </source>
</evidence>
<gene>
    <name evidence="6" type="ORF">JKP88DRAFT_264055</name>
</gene>
<evidence type="ECO:0000259" key="5">
    <source>
        <dbReference type="Pfam" id="PF17177"/>
    </source>
</evidence>
<dbReference type="PANTHER" id="PTHR47447:SF17">
    <property type="entry name" value="OS12G0638900 PROTEIN"/>
    <property type="match status" value="1"/>
</dbReference>
<dbReference type="Pfam" id="PF17177">
    <property type="entry name" value="PPR_long"/>
    <property type="match status" value="1"/>
</dbReference>
<feature type="repeat" description="PPR" evidence="2">
    <location>
        <begin position="313"/>
        <end position="347"/>
    </location>
</feature>
<feature type="repeat" description="PPR" evidence="2">
    <location>
        <begin position="222"/>
        <end position="256"/>
    </location>
</feature>
<dbReference type="InterPro" id="IPR011990">
    <property type="entry name" value="TPR-like_helical_dom_sf"/>
</dbReference>
<dbReference type="Pfam" id="PF01535">
    <property type="entry name" value="PPR"/>
    <property type="match status" value="1"/>
</dbReference>
<feature type="chain" id="PRO_5033047189" description="PROP1-like PPR domain-containing protein" evidence="4">
    <location>
        <begin position="31"/>
        <end position="617"/>
    </location>
</feature>
<proteinExistence type="predicted"/>
<feature type="compositionally biased region" description="Polar residues" evidence="3">
    <location>
        <begin position="59"/>
        <end position="76"/>
    </location>
</feature>
<feature type="signal peptide" evidence="4">
    <location>
        <begin position="1"/>
        <end position="30"/>
    </location>
</feature>
<dbReference type="Gene3D" id="1.25.40.10">
    <property type="entry name" value="Tetratricopeptide repeat domain"/>
    <property type="match status" value="3"/>
</dbReference>